<dbReference type="OrthoDB" id="544846at2"/>
<evidence type="ECO:0000256" key="13">
    <source>
        <dbReference type="NCBIfam" id="TIGR02701"/>
    </source>
</evidence>
<keyword evidence="8" id="KW-1282">Carboxysome</keyword>
<dbReference type="Pfam" id="PF08936">
    <property type="entry name" value="CsoSCA_C"/>
    <property type="match status" value="1"/>
</dbReference>
<feature type="domain" description="Carboxysome Shell Carbonic Anhydrase C-terminal" evidence="15">
    <location>
        <begin position="393"/>
        <end position="503"/>
    </location>
</feature>
<keyword evidence="5" id="KW-0456">Lyase</keyword>
<keyword evidence="19" id="KW-1185">Reference proteome</keyword>
<keyword evidence="11" id="KW-1283">Bacterial microcompartment</keyword>
<dbReference type="InterPro" id="IPR043065">
    <property type="entry name" value="CsoSCA_N_sf"/>
</dbReference>
<gene>
    <name evidence="18" type="ORF">BW247_10750</name>
</gene>
<dbReference type="InterPro" id="IPR043066">
    <property type="entry name" value="CsoSCA_C_sf"/>
</dbReference>
<evidence type="ECO:0000313" key="18">
    <source>
        <dbReference type="EMBL" id="APZ43506.1"/>
    </source>
</evidence>
<dbReference type="GO" id="GO:0046872">
    <property type="term" value="F:metal ion binding"/>
    <property type="evidence" value="ECO:0007669"/>
    <property type="project" value="UniProtKB-KW"/>
</dbReference>
<dbReference type="InterPro" id="IPR048619">
    <property type="entry name" value="CsoSCA_N"/>
</dbReference>
<comment type="catalytic activity">
    <reaction evidence="12">
        <text>hydrogencarbonate + H(+) = CO2 + H2O</text>
        <dbReference type="Rhea" id="RHEA:10748"/>
        <dbReference type="ChEBI" id="CHEBI:15377"/>
        <dbReference type="ChEBI" id="CHEBI:15378"/>
        <dbReference type="ChEBI" id="CHEBI:16526"/>
        <dbReference type="ChEBI" id="CHEBI:17544"/>
        <dbReference type="EC" id="4.2.1.1"/>
    </reaction>
</comment>
<dbReference type="Gene3D" id="3.30.1330.140">
    <property type="entry name" value="Carboxysome Shell Carbonic Anhydrase, C-terminal domain"/>
    <property type="match status" value="1"/>
</dbReference>
<accession>A0A1P8UI47</accession>
<dbReference type="NCBIfam" id="TIGR02701">
    <property type="entry name" value="shell_carb_anhy"/>
    <property type="match status" value="1"/>
</dbReference>
<evidence type="ECO:0000256" key="4">
    <source>
        <dbReference type="ARBA" id="ARBA00022833"/>
    </source>
</evidence>
<keyword evidence="4" id="KW-0862">Zinc</keyword>
<evidence type="ECO:0000256" key="1">
    <source>
        <dbReference type="ARBA" id="ARBA00001947"/>
    </source>
</evidence>
<evidence type="ECO:0000256" key="12">
    <source>
        <dbReference type="ARBA" id="ARBA00048348"/>
    </source>
</evidence>
<reference evidence="18 19" key="1">
    <citation type="submission" date="2017-01" db="EMBL/GenBank/DDBJ databases">
        <title>Draft sequence of Acidihalobacter ferrooxidans strain DSM 14175 (strain V8).</title>
        <authorList>
            <person name="Khaleque H.N."/>
            <person name="Ramsay J.P."/>
            <person name="Murphy R.J.T."/>
            <person name="Kaksonen A.H."/>
            <person name="Boxall N.J."/>
            <person name="Watkin E.L.J."/>
        </authorList>
    </citation>
    <scope>NUCLEOTIDE SEQUENCE [LARGE SCALE GENOMIC DNA]</scope>
    <source>
        <strain evidence="18 19">V8</strain>
    </source>
</reference>
<dbReference type="Proteomes" id="UP000243807">
    <property type="component" value="Chromosome"/>
</dbReference>
<comment type="similarity">
    <text evidence="9">Belongs to the beta-class carbonic anhydrase family. CsoSCA subfamily.</text>
</comment>
<feature type="region of interest" description="Disordered" evidence="14">
    <location>
        <begin position="1"/>
        <end position="20"/>
    </location>
</feature>
<feature type="domain" description="Carboxysome Shell Carbonic Anhydrase catalytic" evidence="16">
    <location>
        <begin position="162"/>
        <end position="391"/>
    </location>
</feature>
<evidence type="ECO:0000256" key="11">
    <source>
        <dbReference type="ARBA" id="ARBA00024446"/>
    </source>
</evidence>
<dbReference type="STRING" id="1765967.BW247_10750"/>
<organism evidence="18 19">
    <name type="scientific">Acidihalobacter ferrooxydans</name>
    <dbReference type="NCBI Taxonomy" id="1765967"/>
    <lineage>
        <taxon>Bacteria</taxon>
        <taxon>Pseudomonadati</taxon>
        <taxon>Pseudomonadota</taxon>
        <taxon>Gammaproteobacteria</taxon>
        <taxon>Chromatiales</taxon>
        <taxon>Ectothiorhodospiraceae</taxon>
        <taxon>Acidihalobacter</taxon>
    </lineage>
</organism>
<dbReference type="Pfam" id="PF20686">
    <property type="entry name" value="CsoSCA_cat"/>
    <property type="match status" value="1"/>
</dbReference>
<evidence type="ECO:0000259" key="16">
    <source>
        <dbReference type="Pfam" id="PF20686"/>
    </source>
</evidence>
<evidence type="ECO:0000256" key="8">
    <source>
        <dbReference type="ARBA" id="ARBA00023669"/>
    </source>
</evidence>
<evidence type="ECO:0000313" key="19">
    <source>
        <dbReference type="Proteomes" id="UP000243807"/>
    </source>
</evidence>
<comment type="subcellular location">
    <subcellularLocation>
        <location evidence="7">Carboxysome</location>
    </subcellularLocation>
</comment>
<evidence type="ECO:0000256" key="9">
    <source>
        <dbReference type="ARBA" id="ARBA00024021"/>
    </source>
</evidence>
<evidence type="ECO:0000256" key="6">
    <source>
        <dbReference type="ARBA" id="ARBA00023300"/>
    </source>
</evidence>
<dbReference type="KEGG" id="afy:BW247_10750"/>
<dbReference type="EMBL" id="CP019434">
    <property type="protein sequence ID" value="APZ43506.1"/>
    <property type="molecule type" value="Genomic_DNA"/>
</dbReference>
<sequence length="520" mass="56876">MLSRVQQRQAQRRVRSHASHLPGGTLLRGCADAVTPARVVMANPACDLDGRQPCEHALVDGGLNKALYDYEAVLQARFDSVEQTLQAVARLPRDETFPAQAQQLTRARLGFELPAEMLKRSWIEGLDMAALYAHCLFEAVRVSAKQAPQEQDDWLHGMVIDDEFIAECGYHTLDITPCADGRLQGLLPFVLRIAPTSESVLLKAYAGALFDIDLDLSDWTQRELAQRLSARLGARYLKMAVYHYSSSAPSKEGCAAHGSDEGAARSAAITRLEQLRYGVAHAFGAGLGPDILVLGLDTDLDAIRVHLPDAQGEPSEAVAVEAAQIYRETLGMPVAQARAHIMQSVDRAAASVGSSASAGLKRLVTQLIEANLSQIEYVIQHHEGRYAHLGHGERFICVGDSIDELQMRNLYYFAHLDTLEEGAACVDVGLNIFEKLNLSRGFPVPIMVHFHYASVIPGARERAAERCKRVMRGIQARYAGRVPDGALKFALCVSDVTGAESLCLIGEYCVRSVRQEGYDA</sequence>
<dbReference type="GO" id="GO:0015977">
    <property type="term" value="P:carbon fixation"/>
    <property type="evidence" value="ECO:0007669"/>
    <property type="project" value="UniProtKB-UniRule"/>
</dbReference>
<protein>
    <recommendedName>
        <fullName evidence="10 13">Carboxysome shell carbonic anhydrase</fullName>
        <ecNumber evidence="2 13">4.2.1.1</ecNumber>
    </recommendedName>
</protein>
<dbReference type="Gene3D" id="1.20.120.1310">
    <property type="entry name" value="Carboxysome Shell Carbonic Anhydrase, N-terminal helical domain"/>
    <property type="match status" value="1"/>
</dbReference>
<comment type="cofactor">
    <cofactor evidence="1">
        <name>Zn(2+)</name>
        <dbReference type="ChEBI" id="CHEBI:29105"/>
    </cofactor>
</comment>
<dbReference type="GO" id="GO:0004089">
    <property type="term" value="F:carbonate dehydratase activity"/>
    <property type="evidence" value="ECO:0007669"/>
    <property type="project" value="UniProtKB-UniRule"/>
</dbReference>
<dbReference type="GO" id="GO:0031470">
    <property type="term" value="C:carboxysome"/>
    <property type="evidence" value="ECO:0007669"/>
    <property type="project" value="UniProtKB-SubCell"/>
</dbReference>
<evidence type="ECO:0000256" key="2">
    <source>
        <dbReference type="ARBA" id="ARBA00012925"/>
    </source>
</evidence>
<evidence type="ECO:0000256" key="14">
    <source>
        <dbReference type="SAM" id="MobiDB-lite"/>
    </source>
</evidence>
<name>A0A1P8UI47_9GAMM</name>
<evidence type="ECO:0000259" key="15">
    <source>
        <dbReference type="Pfam" id="PF08936"/>
    </source>
</evidence>
<evidence type="ECO:0000256" key="10">
    <source>
        <dbReference type="ARBA" id="ARBA00024121"/>
    </source>
</evidence>
<evidence type="ECO:0000256" key="7">
    <source>
        <dbReference type="ARBA" id="ARBA00023587"/>
    </source>
</evidence>
<dbReference type="Pfam" id="PF20687">
    <property type="entry name" value="CsoSCA_N"/>
    <property type="match status" value="1"/>
</dbReference>
<feature type="domain" description="Carboxysome Shell Carbonic Anhydrase N-terminal" evidence="17">
    <location>
        <begin position="56"/>
        <end position="146"/>
    </location>
</feature>
<keyword evidence="3" id="KW-0479">Metal-binding</keyword>
<evidence type="ECO:0000256" key="3">
    <source>
        <dbReference type="ARBA" id="ARBA00022723"/>
    </source>
</evidence>
<dbReference type="InterPro" id="IPR048539">
    <property type="entry name" value="CsoSCA_cat"/>
</dbReference>
<evidence type="ECO:0000256" key="5">
    <source>
        <dbReference type="ARBA" id="ARBA00023239"/>
    </source>
</evidence>
<dbReference type="InterPro" id="IPR014074">
    <property type="entry name" value="Carboxysome_shell_carb_anhy"/>
</dbReference>
<evidence type="ECO:0000259" key="17">
    <source>
        <dbReference type="Pfam" id="PF20687"/>
    </source>
</evidence>
<keyword evidence="6" id="KW-0120">Carbon dioxide fixation</keyword>
<dbReference type="AlphaFoldDB" id="A0A1P8UI47"/>
<dbReference type="InterPro" id="IPR048620">
    <property type="entry name" value="CsoSCA_C"/>
</dbReference>
<dbReference type="EC" id="4.2.1.1" evidence="2 13"/>
<proteinExistence type="inferred from homology"/>